<organism evidence="1 2">
    <name type="scientific">Petralouisia muris</name>
    <dbReference type="NCBI Taxonomy" id="3032872"/>
    <lineage>
        <taxon>Bacteria</taxon>
        <taxon>Bacillati</taxon>
        <taxon>Bacillota</taxon>
        <taxon>Clostridia</taxon>
        <taxon>Lachnospirales</taxon>
        <taxon>Lachnospiraceae</taxon>
        <taxon>Petralouisia</taxon>
    </lineage>
</organism>
<gene>
    <name evidence="1" type="primary">apgM</name>
    <name evidence="1" type="ORF">E5329_22565</name>
</gene>
<name>A0AC61RQ28_9FIRM</name>
<dbReference type="EC" id="5.4.2.12" evidence="1"/>
<evidence type="ECO:0000313" key="2">
    <source>
        <dbReference type="Proteomes" id="UP000304953"/>
    </source>
</evidence>
<sequence>MGMQSKGGHVREKSGIYWKNQRRGREIMGKVYFIILDGAADRPVKMLSNRTPLKAARKPHLDSLACRGQQSMIKILPEGFVPESDSGAMALLGYDPMNYYCGRGMLESLGVGVGLDYKYHAGFRINFATLNEKRSNLLDRRVARGLSAEELQELTSEIVNGVRLDNSEKVRFHLHTFGSFRGILSFYSDEISLTGNVSNTDPAYRKEGFFSIPVENYPSALLPCKAKDESKASENTARLVNLFSKQCMEILGSSQVNRKRILEGKMPANCILVRDGGSSRIQMPDFKERYGKTLSIFGQLPCEKALAQLIGAHFYYTWSFDKQGDGVYLRDLAKVLYQDESDIVFCHLKGPDEPGHDKEPFKKVEAIEIIDQYFIGEIRRNLTGSDRVVVTCDHATPCELGVHSDDAVPLLLYGSGISKDSSISFDEKSAECGSCPVKEATKIMDYIKG</sequence>
<dbReference type="Proteomes" id="UP000304953">
    <property type="component" value="Unassembled WGS sequence"/>
</dbReference>
<keyword evidence="1" id="KW-0413">Isomerase</keyword>
<evidence type="ECO:0000313" key="1">
    <source>
        <dbReference type="EMBL" id="TGY91154.1"/>
    </source>
</evidence>
<keyword evidence="2" id="KW-1185">Reference proteome</keyword>
<dbReference type="EMBL" id="SRYA01000068">
    <property type="protein sequence ID" value="TGY91154.1"/>
    <property type="molecule type" value="Genomic_DNA"/>
</dbReference>
<protein>
    <submittedName>
        <fullName evidence="1">2,3-bisphosphoglycerate-independent phosphoglycerate mutase</fullName>
        <ecNumber evidence="1">5.4.2.12</ecNumber>
    </submittedName>
</protein>
<accession>A0AC61RQ28</accession>
<proteinExistence type="predicted"/>
<reference evidence="1" key="1">
    <citation type="submission" date="2019-04" db="EMBL/GenBank/DDBJ databases">
        <title>Microbes associate with the intestines of laboratory mice.</title>
        <authorList>
            <person name="Navarre W."/>
            <person name="Wong E."/>
            <person name="Huang K."/>
            <person name="Tropini C."/>
            <person name="Ng K."/>
            <person name="Yu B."/>
        </authorList>
    </citation>
    <scope>NUCLEOTIDE SEQUENCE</scope>
    <source>
        <strain evidence="1">NM01_1-7b</strain>
    </source>
</reference>
<comment type="caution">
    <text evidence="1">The sequence shown here is derived from an EMBL/GenBank/DDBJ whole genome shotgun (WGS) entry which is preliminary data.</text>
</comment>